<gene>
    <name evidence="1" type="ORF">GGE12_004837</name>
</gene>
<dbReference type="EMBL" id="JACIGM010000011">
    <property type="protein sequence ID" value="MBB4277039.1"/>
    <property type="molecule type" value="Genomic_DNA"/>
</dbReference>
<accession>A0A7W6WGQ9</accession>
<protein>
    <submittedName>
        <fullName evidence="1">Uncharacterized protein</fullName>
    </submittedName>
</protein>
<comment type="caution">
    <text evidence="1">The sequence shown here is derived from an EMBL/GenBank/DDBJ whole genome shotgun (WGS) entry which is preliminary data.</text>
</comment>
<name>A0A7W6WGQ9_9HYPH</name>
<dbReference type="RefSeq" id="WP_183927673.1">
    <property type="nucleotide sequence ID" value="NZ_JACIGM010000011.1"/>
</dbReference>
<proteinExistence type="predicted"/>
<evidence type="ECO:0000313" key="2">
    <source>
        <dbReference type="Proteomes" id="UP000533641"/>
    </source>
</evidence>
<dbReference type="AlphaFoldDB" id="A0A7W6WGQ9"/>
<sequence length="74" mass="8233">MGIRCKMTLENIYAQQWGGSKAIFRCTYDKAIAEDLSFSKATPSGFAEYQIDNPAAAEQLVIGKAYYVDFTPVE</sequence>
<reference evidence="1 2" key="1">
    <citation type="submission" date="2020-08" db="EMBL/GenBank/DDBJ databases">
        <title>Genomic Encyclopedia of Type Strains, Phase IV (KMG-V): Genome sequencing to study the core and pangenomes of soil and plant-associated prokaryotes.</title>
        <authorList>
            <person name="Whitman W."/>
        </authorList>
    </citation>
    <scope>NUCLEOTIDE SEQUENCE [LARGE SCALE GENOMIC DNA]</scope>
    <source>
        <strain evidence="1 2">SEMIA 402</strain>
    </source>
</reference>
<dbReference type="Proteomes" id="UP000533641">
    <property type="component" value="Unassembled WGS sequence"/>
</dbReference>
<organism evidence="1 2">
    <name type="scientific">Rhizobium mongolense</name>
    <dbReference type="NCBI Taxonomy" id="57676"/>
    <lineage>
        <taxon>Bacteria</taxon>
        <taxon>Pseudomonadati</taxon>
        <taxon>Pseudomonadota</taxon>
        <taxon>Alphaproteobacteria</taxon>
        <taxon>Hyphomicrobiales</taxon>
        <taxon>Rhizobiaceae</taxon>
        <taxon>Rhizobium/Agrobacterium group</taxon>
        <taxon>Rhizobium</taxon>
    </lineage>
</organism>
<evidence type="ECO:0000313" key="1">
    <source>
        <dbReference type="EMBL" id="MBB4277039.1"/>
    </source>
</evidence>